<sequence length="154" mass="18050">MKRLLRKLKIVLIDVYIYQMIDYKPTNIANNYAIKTSVEGEKTRYFIEDNDRVVHKSYLIPNVFLLNSIKKNGLAIGDCVTVKSHRGKSIYPYVINKIAKDVLDKKEEDIYVIVNVDNQSSIKGIEKARFTKIASVNAKRWLWFYLKKKVKNYN</sequence>
<dbReference type="InterPro" id="IPR016181">
    <property type="entry name" value="Acyl_CoA_acyltransferase"/>
</dbReference>
<keyword evidence="2" id="KW-1185">Reference proteome</keyword>
<proteinExistence type="predicted"/>
<dbReference type="Proteomes" id="UP001202717">
    <property type="component" value="Chromosome"/>
</dbReference>
<protein>
    <submittedName>
        <fullName evidence="1">Uncharacterized protein</fullName>
    </submittedName>
</protein>
<accession>A0ABY7RZG7</accession>
<gene>
    <name evidence="1" type="ORF">MUN68_003395</name>
</gene>
<dbReference type="Gene3D" id="3.40.630.30">
    <property type="match status" value="1"/>
</dbReference>
<evidence type="ECO:0000313" key="1">
    <source>
        <dbReference type="EMBL" id="WCO02546.1"/>
    </source>
</evidence>
<dbReference type="RefSeq" id="WP_249995314.1">
    <property type="nucleotide sequence ID" value="NZ_CP116221.1"/>
</dbReference>
<organism evidence="1 2">
    <name type="scientific">Psychroserpens ponticola</name>
    <dbReference type="NCBI Taxonomy" id="2932268"/>
    <lineage>
        <taxon>Bacteria</taxon>
        <taxon>Pseudomonadati</taxon>
        <taxon>Bacteroidota</taxon>
        <taxon>Flavobacteriia</taxon>
        <taxon>Flavobacteriales</taxon>
        <taxon>Flavobacteriaceae</taxon>
        <taxon>Psychroserpens</taxon>
    </lineage>
</organism>
<evidence type="ECO:0000313" key="2">
    <source>
        <dbReference type="Proteomes" id="UP001202717"/>
    </source>
</evidence>
<name>A0ABY7RZG7_9FLAO</name>
<dbReference type="EMBL" id="CP116221">
    <property type="protein sequence ID" value="WCO02546.1"/>
    <property type="molecule type" value="Genomic_DNA"/>
</dbReference>
<reference evidence="1 2" key="1">
    <citation type="submission" date="2023-01" db="EMBL/GenBank/DDBJ databases">
        <title>Psychroserpens ponticola sp. nov., isolated from seawater.</title>
        <authorList>
            <person name="Kristyanto S."/>
            <person name="Jung J."/>
            <person name="Kim J.M."/>
            <person name="Jeon C.O."/>
        </authorList>
    </citation>
    <scope>NUCLEOTIDE SEQUENCE [LARGE SCALE GENOMIC DNA]</scope>
    <source>
        <strain evidence="1 2">MSW6</strain>
    </source>
</reference>
<dbReference type="SUPFAM" id="SSF55729">
    <property type="entry name" value="Acyl-CoA N-acyltransferases (Nat)"/>
    <property type="match status" value="1"/>
</dbReference>